<evidence type="ECO:0000313" key="3">
    <source>
        <dbReference type="Proteomes" id="UP000315103"/>
    </source>
</evidence>
<protein>
    <recommendedName>
        <fullName evidence="1">DUF6440 domain-containing protein</fullName>
    </recommendedName>
</protein>
<evidence type="ECO:0000313" key="2">
    <source>
        <dbReference type="EMBL" id="TVT29714.1"/>
    </source>
</evidence>
<feature type="domain" description="DUF6440" evidence="1">
    <location>
        <begin position="12"/>
        <end position="63"/>
    </location>
</feature>
<name>A0A558AZP9_9STAP</name>
<proteinExistence type="predicted"/>
<dbReference type="Pfam" id="PF20037">
    <property type="entry name" value="DUF6440"/>
    <property type="match status" value="1"/>
</dbReference>
<dbReference type="InterPro" id="IPR045515">
    <property type="entry name" value="DUF6440"/>
</dbReference>
<dbReference type="RefSeq" id="WP_145286869.1">
    <property type="nucleotide sequence ID" value="NZ_VMSJ01000001.1"/>
</dbReference>
<dbReference type="OrthoDB" id="9135364at2"/>
<evidence type="ECO:0000259" key="1">
    <source>
        <dbReference type="Pfam" id="PF20037"/>
    </source>
</evidence>
<reference evidence="2 3" key="1">
    <citation type="submission" date="2019-07" db="EMBL/GenBank/DDBJ databases">
        <title>Salinicoccus cyprini sp. nov., isolated from gastro-intestinal tract of mirror carp, Cyprinus carpio var. specularis, collected from Gobind Sagar Reservoir, Himachal Pradesh, India.</title>
        <authorList>
            <person name="Talwar C."/>
            <person name="Singh A.K."/>
            <person name="Lal R."/>
            <person name="Negi R.K."/>
        </authorList>
    </citation>
    <scope>NUCLEOTIDE SEQUENCE [LARGE SCALE GENOMIC DNA]</scope>
    <source>
        <strain evidence="2 3">CT19</strain>
    </source>
</reference>
<sequence>MFGNKKDEGDNRFVIEQMKTNDAVFNCYVITDQDTGVQYLYTWGGTGGSMTPLLDENGQVVVKK</sequence>
<accession>A0A558AZP9</accession>
<dbReference type="Proteomes" id="UP000315103">
    <property type="component" value="Unassembled WGS sequence"/>
</dbReference>
<organism evidence="2 3">
    <name type="scientific">Salinicoccus cyprini</name>
    <dbReference type="NCBI Taxonomy" id="2493691"/>
    <lineage>
        <taxon>Bacteria</taxon>
        <taxon>Bacillati</taxon>
        <taxon>Bacillota</taxon>
        <taxon>Bacilli</taxon>
        <taxon>Bacillales</taxon>
        <taxon>Staphylococcaceae</taxon>
        <taxon>Salinicoccus</taxon>
    </lineage>
</organism>
<comment type="caution">
    <text evidence="2">The sequence shown here is derived from an EMBL/GenBank/DDBJ whole genome shotgun (WGS) entry which is preliminary data.</text>
</comment>
<dbReference type="EMBL" id="VMSJ01000001">
    <property type="protein sequence ID" value="TVT29714.1"/>
    <property type="molecule type" value="Genomic_DNA"/>
</dbReference>
<dbReference type="AlphaFoldDB" id="A0A558AZP9"/>
<gene>
    <name evidence="2" type="ORF">FO441_05380</name>
</gene>
<keyword evidence="3" id="KW-1185">Reference proteome</keyword>